<reference evidence="1" key="1">
    <citation type="submission" date="2023-03" db="EMBL/GenBank/DDBJ databases">
        <title>Massive genome expansion in bonnet fungi (Mycena s.s.) driven by repeated elements and novel gene families across ecological guilds.</title>
        <authorList>
            <consortium name="Lawrence Berkeley National Laboratory"/>
            <person name="Harder C.B."/>
            <person name="Miyauchi S."/>
            <person name="Viragh M."/>
            <person name="Kuo A."/>
            <person name="Thoen E."/>
            <person name="Andreopoulos B."/>
            <person name="Lu D."/>
            <person name="Skrede I."/>
            <person name="Drula E."/>
            <person name="Henrissat B."/>
            <person name="Morin E."/>
            <person name="Kohler A."/>
            <person name="Barry K."/>
            <person name="LaButti K."/>
            <person name="Morin E."/>
            <person name="Salamov A."/>
            <person name="Lipzen A."/>
            <person name="Mereny Z."/>
            <person name="Hegedus B."/>
            <person name="Baldrian P."/>
            <person name="Stursova M."/>
            <person name="Weitz H."/>
            <person name="Taylor A."/>
            <person name="Grigoriev I.V."/>
            <person name="Nagy L.G."/>
            <person name="Martin F."/>
            <person name="Kauserud H."/>
        </authorList>
    </citation>
    <scope>NUCLEOTIDE SEQUENCE</scope>
    <source>
        <strain evidence="1">CBHHK200</strain>
    </source>
</reference>
<protein>
    <submittedName>
        <fullName evidence="1">Uncharacterized protein</fullName>
    </submittedName>
</protein>
<dbReference type="EMBL" id="JARJCM010000063">
    <property type="protein sequence ID" value="KAJ7033760.1"/>
    <property type="molecule type" value="Genomic_DNA"/>
</dbReference>
<gene>
    <name evidence="1" type="ORF">C8F04DRAFT_1104090</name>
</gene>
<proteinExistence type="predicted"/>
<name>A0AAD6SW24_9AGAR</name>
<comment type="caution">
    <text evidence="1">The sequence shown here is derived from an EMBL/GenBank/DDBJ whole genome shotgun (WGS) entry which is preliminary data.</text>
</comment>
<dbReference type="AlphaFoldDB" id="A0AAD6SW24"/>
<sequence length="271" mass="28818">MPSLLSLTIGFGTAEIPIATFVLSRLRHLHLRSGAAWALQFLHTLESPDMESMSFLPLGQAWPDGAARGIADVVASRWARTLRAFTLTADRIHDVAALAACPHVARFALRVRTPPGGAFDIDAFVGIGRKGAGLSSLSLPPTAGIELASLSRFAALWPALAFLKLNLINLAPVPSLATTSVLSHGLKHLVFHSAAPRQEGDTRRLAHHLDRLFPRLDSVRDGGHAGEESVPTGPACLPGVSESGGIGIVHPPWATVLEEVFRCQDARRLGG</sequence>
<accession>A0AAD6SW24</accession>
<keyword evidence="2" id="KW-1185">Reference proteome</keyword>
<dbReference type="Proteomes" id="UP001218188">
    <property type="component" value="Unassembled WGS sequence"/>
</dbReference>
<organism evidence="1 2">
    <name type="scientific">Mycena alexandri</name>
    <dbReference type="NCBI Taxonomy" id="1745969"/>
    <lineage>
        <taxon>Eukaryota</taxon>
        <taxon>Fungi</taxon>
        <taxon>Dikarya</taxon>
        <taxon>Basidiomycota</taxon>
        <taxon>Agaricomycotina</taxon>
        <taxon>Agaricomycetes</taxon>
        <taxon>Agaricomycetidae</taxon>
        <taxon>Agaricales</taxon>
        <taxon>Marasmiineae</taxon>
        <taxon>Mycenaceae</taxon>
        <taxon>Mycena</taxon>
    </lineage>
</organism>
<evidence type="ECO:0000313" key="1">
    <source>
        <dbReference type="EMBL" id="KAJ7033760.1"/>
    </source>
</evidence>
<evidence type="ECO:0000313" key="2">
    <source>
        <dbReference type="Proteomes" id="UP001218188"/>
    </source>
</evidence>